<sequence length="172" mass="19489">MLFCPCNDRSRNATVERLETEKPRLVQVRTSTGECHPGKRVSLPERVQSQRSMRESFGNYKRTSVESSRFREITESYKSSLRSKTARCPIKGIMRSPTRKSLSENTTSPIRWADRRPSHIRASPSDARLAAKLRRDIDLDNDPAIVIEEVDIDKGDVVIVGRPANSSESDTD</sequence>
<dbReference type="Proteomes" id="UP000452235">
    <property type="component" value="Unassembled WGS sequence"/>
</dbReference>
<protein>
    <submittedName>
        <fullName evidence="1">Uncharacterized protein</fullName>
    </submittedName>
</protein>
<dbReference type="AlphaFoldDB" id="A0A5M3ZFR0"/>
<organism evidence="1 2">
    <name type="scientific">Aspergillus terreus</name>
    <dbReference type="NCBI Taxonomy" id="33178"/>
    <lineage>
        <taxon>Eukaryota</taxon>
        <taxon>Fungi</taxon>
        <taxon>Dikarya</taxon>
        <taxon>Ascomycota</taxon>
        <taxon>Pezizomycotina</taxon>
        <taxon>Eurotiomycetes</taxon>
        <taxon>Eurotiomycetidae</taxon>
        <taxon>Eurotiales</taxon>
        <taxon>Aspergillaceae</taxon>
        <taxon>Aspergillus</taxon>
        <taxon>Aspergillus subgen. Circumdati</taxon>
    </lineage>
</organism>
<comment type="caution">
    <text evidence="1">The sequence shown here is derived from an EMBL/GenBank/DDBJ whole genome shotgun (WGS) entry which is preliminary data.</text>
</comment>
<dbReference type="EMBL" id="BLJY01000013">
    <property type="protein sequence ID" value="GFF20998.1"/>
    <property type="molecule type" value="Genomic_DNA"/>
</dbReference>
<accession>A0A5M3ZFR0</accession>
<gene>
    <name evidence="1" type="ORF">ATEIFO6365_0013033200</name>
</gene>
<name>A0A5M3ZFR0_ASPTE</name>
<reference evidence="1 2" key="1">
    <citation type="submission" date="2020-01" db="EMBL/GenBank/DDBJ databases">
        <title>Aspergillus terreus IFO 6365 whole genome shotgun sequence.</title>
        <authorList>
            <person name="Kanamasa S."/>
            <person name="Takahashi H."/>
        </authorList>
    </citation>
    <scope>NUCLEOTIDE SEQUENCE [LARGE SCALE GENOMIC DNA]</scope>
    <source>
        <strain evidence="1 2">IFO 6365</strain>
    </source>
</reference>
<dbReference type="OrthoDB" id="4475907at2759"/>
<evidence type="ECO:0000313" key="2">
    <source>
        <dbReference type="Proteomes" id="UP000452235"/>
    </source>
</evidence>
<evidence type="ECO:0000313" key="1">
    <source>
        <dbReference type="EMBL" id="GFF20998.1"/>
    </source>
</evidence>
<proteinExistence type="predicted"/>
<keyword evidence="2" id="KW-1185">Reference proteome</keyword>